<comment type="caution">
    <text evidence="3">The sequence shown here is derived from an EMBL/GenBank/DDBJ whole genome shotgun (WGS) entry which is preliminary data.</text>
</comment>
<dbReference type="EMBL" id="BAABHJ010000008">
    <property type="protein sequence ID" value="GAA4609012.1"/>
    <property type="molecule type" value="Genomic_DNA"/>
</dbReference>
<dbReference type="PANTHER" id="PTHR43384:SF14">
    <property type="entry name" value="ESX-1 SECRETION-ASSOCIATED PROTEIN ESPI"/>
    <property type="match status" value="1"/>
</dbReference>
<protein>
    <submittedName>
        <fullName evidence="3">MinD/ParA family protein</fullName>
    </submittedName>
</protein>
<dbReference type="PANTHER" id="PTHR43384">
    <property type="entry name" value="SEPTUM SITE-DETERMINING PROTEIN MIND HOMOLOG, CHLOROPLASTIC-RELATED"/>
    <property type="match status" value="1"/>
</dbReference>
<dbReference type="InterPro" id="IPR002586">
    <property type="entry name" value="CobQ/CobB/MinD/ParA_Nub-bd_dom"/>
</dbReference>
<feature type="domain" description="CobQ/CobB/MinD/ParA nucleotide binding" evidence="2">
    <location>
        <begin position="567"/>
        <end position="610"/>
    </location>
</feature>
<name>A0ABP8TKU7_9ACTN</name>
<organism evidence="3 4">
    <name type="scientific">Actinoallomurus liliacearum</name>
    <dbReference type="NCBI Taxonomy" id="1080073"/>
    <lineage>
        <taxon>Bacteria</taxon>
        <taxon>Bacillati</taxon>
        <taxon>Actinomycetota</taxon>
        <taxon>Actinomycetes</taxon>
        <taxon>Streptosporangiales</taxon>
        <taxon>Thermomonosporaceae</taxon>
        <taxon>Actinoallomurus</taxon>
    </lineage>
</organism>
<dbReference type="SUPFAM" id="SSF52540">
    <property type="entry name" value="P-loop containing nucleoside triphosphate hydrolases"/>
    <property type="match status" value="1"/>
</dbReference>
<evidence type="ECO:0000313" key="3">
    <source>
        <dbReference type="EMBL" id="GAA4609012.1"/>
    </source>
</evidence>
<evidence type="ECO:0000256" key="1">
    <source>
        <dbReference type="SAM" id="MobiDB-lite"/>
    </source>
</evidence>
<dbReference type="Pfam" id="PF01656">
    <property type="entry name" value="CbiA"/>
    <property type="match status" value="1"/>
</dbReference>
<feature type="compositionally biased region" description="Pro residues" evidence="1">
    <location>
        <begin position="54"/>
        <end position="68"/>
    </location>
</feature>
<feature type="compositionally biased region" description="Low complexity" evidence="1">
    <location>
        <begin position="499"/>
        <end position="513"/>
    </location>
</feature>
<dbReference type="InterPro" id="IPR050625">
    <property type="entry name" value="ParA/MinD_ATPase"/>
</dbReference>
<feature type="compositionally biased region" description="Polar residues" evidence="1">
    <location>
        <begin position="201"/>
        <end position="226"/>
    </location>
</feature>
<accession>A0ABP8TKU7</accession>
<dbReference type="RefSeq" id="WP_345354926.1">
    <property type="nucleotide sequence ID" value="NZ_BAABHJ010000008.1"/>
</dbReference>
<gene>
    <name evidence="3" type="ORF">GCM10023195_35910</name>
</gene>
<feature type="compositionally biased region" description="Polar residues" evidence="1">
    <location>
        <begin position="259"/>
        <end position="291"/>
    </location>
</feature>
<feature type="compositionally biased region" description="Pro residues" evidence="1">
    <location>
        <begin position="157"/>
        <end position="167"/>
    </location>
</feature>
<keyword evidence="4" id="KW-1185">Reference proteome</keyword>
<feature type="compositionally biased region" description="Low complexity" evidence="1">
    <location>
        <begin position="168"/>
        <end position="193"/>
    </location>
</feature>
<dbReference type="Gene3D" id="3.40.50.300">
    <property type="entry name" value="P-loop containing nucleotide triphosphate hydrolases"/>
    <property type="match status" value="1"/>
</dbReference>
<evidence type="ECO:0000313" key="4">
    <source>
        <dbReference type="Proteomes" id="UP001500212"/>
    </source>
</evidence>
<proteinExistence type="predicted"/>
<dbReference type="Proteomes" id="UP001500212">
    <property type="component" value="Unassembled WGS sequence"/>
</dbReference>
<feature type="compositionally biased region" description="Low complexity" evidence="1">
    <location>
        <begin position="320"/>
        <end position="359"/>
    </location>
</feature>
<sequence length="807" mass="84647">MSEQPWQVTVLTELGIPLSGLVVSDPSGRPMPSSAPRAAGSQAPAGGMFEVTSAPPPELRGEPSPPEAPALNGGAPAPSVERNAVDSYADEPPADDGSFIAHPLIGGTVLDLPEVEPEPPSQRDQSEASQAEQGPAPTEDRPAPPQGEQTPQQAEPPSAPQESPAPPQVEQVSPAQEEWFPPQAEEAPPAQGEWFPPSGEQAPSPQGEQASPSQPERFPSQASPPQTEEVPPMLGERFPPQAEQAPPAQGERFPPSGEQAPSPQGEQASPSQPERFPSQASPPQTEETSPAQGERFPPQVEQASPPQAEQLPPAQWERFPPQAEQAPPAQGEGLPPQVEQAPSPQAEQAPPAQWEQFPPVAWDQPAPPWEEAQAPPRQDTGGQPSWAEGGPAQADQEQPLSWMPNAAPQWEQNAPAAARQEAPAEGEQGLSPWEPPPQVRWDDAAQPSWGSPAAPQDAPRQPEQGAWPAGSEAWRQDPGAPQDRPVGGSVPSEPPFVPGPTQAGPPATGAPLAARDLVRRSAYGDPLMRRMSRGVRRAVGASAAGDVRKAADVEAVLSRPVPSCRQIAVTSIRGGAGKTTVAGLTATAIAQYRQDRVLAVDADSGLGSLPLRMGVGPQLSLHDLMSAQPRSFEDASRYLAQTTDGLWVLSGTAGGRIAGELDLATFRTAAGAMSRYFAATVIDCGAGLLPELQRGIMTDAHAQVMVTPGTVDGALSAHGALEWQMRNGYDHLLPRTVIAFVTHTPHVDADLTRAAQMLSSGGLPVVHVPYDRHLAAGTAVEAARIGHETRAAVIRIAVEAFARAVAA</sequence>
<reference evidence="4" key="1">
    <citation type="journal article" date="2019" name="Int. J. Syst. Evol. Microbiol.">
        <title>The Global Catalogue of Microorganisms (GCM) 10K type strain sequencing project: providing services to taxonomists for standard genome sequencing and annotation.</title>
        <authorList>
            <consortium name="The Broad Institute Genomics Platform"/>
            <consortium name="The Broad Institute Genome Sequencing Center for Infectious Disease"/>
            <person name="Wu L."/>
            <person name="Ma J."/>
        </authorList>
    </citation>
    <scope>NUCLEOTIDE SEQUENCE [LARGE SCALE GENOMIC DNA]</scope>
    <source>
        <strain evidence="4">JCM 17938</strain>
    </source>
</reference>
<feature type="region of interest" description="Disordered" evidence="1">
    <location>
        <begin position="18"/>
        <end position="513"/>
    </location>
</feature>
<evidence type="ECO:0000259" key="2">
    <source>
        <dbReference type="Pfam" id="PF01656"/>
    </source>
</evidence>
<feature type="compositionally biased region" description="Low complexity" evidence="1">
    <location>
        <begin position="239"/>
        <end position="249"/>
    </location>
</feature>
<dbReference type="InterPro" id="IPR027417">
    <property type="entry name" value="P-loop_NTPase"/>
</dbReference>
<feature type="compositionally biased region" description="Low complexity" evidence="1">
    <location>
        <begin position="414"/>
        <end position="429"/>
    </location>
</feature>